<name>A0A2H0WMA0_9BACT</name>
<dbReference type="Proteomes" id="UP000230033">
    <property type="component" value="Unassembled WGS sequence"/>
</dbReference>
<evidence type="ECO:0000313" key="3">
    <source>
        <dbReference type="Proteomes" id="UP000230033"/>
    </source>
</evidence>
<dbReference type="AlphaFoldDB" id="A0A2H0WMA0"/>
<proteinExistence type="predicted"/>
<accession>A0A2H0WMA0</accession>
<evidence type="ECO:0000313" key="2">
    <source>
        <dbReference type="EMBL" id="PIS13782.1"/>
    </source>
</evidence>
<dbReference type="InterPro" id="IPR019734">
    <property type="entry name" value="TPR_rpt"/>
</dbReference>
<dbReference type="EMBL" id="PEZJ01000030">
    <property type="protein sequence ID" value="PIS13782.1"/>
    <property type="molecule type" value="Genomic_DNA"/>
</dbReference>
<keyword evidence="1" id="KW-0802">TPR repeat</keyword>
<evidence type="ECO:0000256" key="1">
    <source>
        <dbReference type="PROSITE-ProRule" id="PRU00339"/>
    </source>
</evidence>
<dbReference type="Gene3D" id="1.25.40.10">
    <property type="entry name" value="Tetratricopeptide repeat domain"/>
    <property type="match status" value="1"/>
</dbReference>
<dbReference type="SMART" id="SM00028">
    <property type="entry name" value="TPR"/>
    <property type="match status" value="2"/>
</dbReference>
<dbReference type="InterPro" id="IPR011990">
    <property type="entry name" value="TPR-like_helical_dom_sf"/>
</dbReference>
<dbReference type="SUPFAM" id="SSF48452">
    <property type="entry name" value="TPR-like"/>
    <property type="match status" value="1"/>
</dbReference>
<reference evidence="3" key="1">
    <citation type="submission" date="2017-09" db="EMBL/GenBank/DDBJ databases">
        <title>Depth-based differentiation of microbial function through sediment-hosted aquifers and enrichment of novel symbionts in the deep terrestrial subsurface.</title>
        <authorList>
            <person name="Probst A.J."/>
            <person name="Ladd B."/>
            <person name="Jarett J.K."/>
            <person name="Geller-Mcgrath D.E."/>
            <person name="Sieber C.M.K."/>
            <person name="Emerson J.B."/>
            <person name="Anantharaman K."/>
            <person name="Thomas B.C."/>
            <person name="Malmstrom R."/>
            <person name="Stieglmeier M."/>
            <person name="Klingl A."/>
            <person name="Woyke T."/>
            <person name="Ryan C.M."/>
            <person name="Banfield J.F."/>
        </authorList>
    </citation>
    <scope>NUCLEOTIDE SEQUENCE [LARGE SCALE GENOMIC DNA]</scope>
</reference>
<dbReference type="PROSITE" id="PS50005">
    <property type="entry name" value="TPR"/>
    <property type="match status" value="1"/>
</dbReference>
<feature type="repeat" description="TPR" evidence="1">
    <location>
        <begin position="166"/>
        <end position="199"/>
    </location>
</feature>
<comment type="caution">
    <text evidence="2">The sequence shown here is derived from an EMBL/GenBank/DDBJ whole genome shotgun (WGS) entry which is preliminary data.</text>
</comment>
<gene>
    <name evidence="2" type="ORF">COT65_02370</name>
</gene>
<sequence>MAKVKQNQKVNNLRAFIRNFNIPRAARATRMAKKHLVVFLAVAFSVATLASAILPKNQVQSLKEKLVRNPNDFKAHLQLAQKFLANNQLPEAEQTLLLAQKIFNHEVTSSAYFQFSIFNSENKVLGAKASNELNELWQEKQYSDPEDIRLLITAWEKIMVEKPDYRDGWLQLAILHYKLYKNDKAKENLLKALEIDPNYAPAQELEKILGE</sequence>
<organism evidence="2 3">
    <name type="scientific">Candidatus Shapirobacteria bacterium CG09_land_8_20_14_0_10_47_13</name>
    <dbReference type="NCBI Taxonomy" id="1974481"/>
    <lineage>
        <taxon>Bacteria</taxon>
        <taxon>Candidatus Shapironibacteriota</taxon>
    </lineage>
</organism>
<protein>
    <submittedName>
        <fullName evidence="2">Uncharacterized protein</fullName>
    </submittedName>
</protein>